<keyword evidence="3" id="KW-1185">Reference proteome</keyword>
<accession>A0ABP4RLG2</accession>
<dbReference type="Proteomes" id="UP001500064">
    <property type="component" value="Unassembled WGS sequence"/>
</dbReference>
<comment type="caution">
    <text evidence="2">The sequence shown here is derived from an EMBL/GenBank/DDBJ whole genome shotgun (WGS) entry which is preliminary data.</text>
</comment>
<evidence type="ECO:0000313" key="2">
    <source>
        <dbReference type="EMBL" id="GAA1649638.1"/>
    </source>
</evidence>
<organism evidence="2 3">
    <name type="scientific">Nonomuraea maheshkhaliensis</name>
    <dbReference type="NCBI Taxonomy" id="419590"/>
    <lineage>
        <taxon>Bacteria</taxon>
        <taxon>Bacillati</taxon>
        <taxon>Actinomycetota</taxon>
        <taxon>Actinomycetes</taxon>
        <taxon>Streptosporangiales</taxon>
        <taxon>Streptosporangiaceae</taxon>
        <taxon>Nonomuraea</taxon>
    </lineage>
</organism>
<protein>
    <submittedName>
        <fullName evidence="2">Uncharacterized protein</fullName>
    </submittedName>
</protein>
<proteinExistence type="predicted"/>
<sequence length="85" mass="8640">MYGGCVRRPDEIARDSPGAPDASTARIRILAQRREAMTCAAADGTWSANASLGEQRAGASPPVGGGLGLGGGLFDARVHGRRSCG</sequence>
<reference evidence="3" key="1">
    <citation type="journal article" date="2019" name="Int. J. Syst. Evol. Microbiol.">
        <title>The Global Catalogue of Microorganisms (GCM) 10K type strain sequencing project: providing services to taxonomists for standard genome sequencing and annotation.</title>
        <authorList>
            <consortium name="The Broad Institute Genomics Platform"/>
            <consortium name="The Broad Institute Genome Sequencing Center for Infectious Disease"/>
            <person name="Wu L."/>
            <person name="Ma J."/>
        </authorList>
    </citation>
    <scope>NUCLEOTIDE SEQUENCE [LARGE SCALE GENOMIC DNA]</scope>
    <source>
        <strain evidence="3">JCM 13929</strain>
    </source>
</reference>
<feature type="region of interest" description="Disordered" evidence="1">
    <location>
        <begin position="1"/>
        <end position="23"/>
    </location>
</feature>
<evidence type="ECO:0000256" key="1">
    <source>
        <dbReference type="SAM" id="MobiDB-lite"/>
    </source>
</evidence>
<dbReference type="EMBL" id="BAAAMU010000041">
    <property type="protein sequence ID" value="GAA1649638.1"/>
    <property type="molecule type" value="Genomic_DNA"/>
</dbReference>
<evidence type="ECO:0000313" key="3">
    <source>
        <dbReference type="Proteomes" id="UP001500064"/>
    </source>
</evidence>
<gene>
    <name evidence="2" type="ORF">GCM10009733_053350</name>
</gene>
<name>A0ABP4RLG2_9ACTN</name>